<comment type="caution">
    <text evidence="2">The sequence shown here is derived from an EMBL/GenBank/DDBJ whole genome shotgun (WGS) entry which is preliminary data.</text>
</comment>
<sequence length="153" mass="17717">MKINNKLIFYFSLLIGITFIASMYLLFKDPEELASLEVAVMEHPEKTKIWVCGKEIKDTSNFFADFKSRSQTKISGSSPLEFYELKILVKGESRRFFVGKDSENPSLFWLYPYERPQLMIPLAYIDSKTLLNLTESECRPTKGEWVDINIPGN</sequence>
<dbReference type="EMBL" id="PIPV01000037">
    <property type="protein sequence ID" value="RUO46697.1"/>
    <property type="molecule type" value="Genomic_DNA"/>
</dbReference>
<name>A0A432XDS0_9GAMM</name>
<gene>
    <name evidence="2" type="ORF">CWE25_13505</name>
</gene>
<keyword evidence="1" id="KW-1133">Transmembrane helix</keyword>
<evidence type="ECO:0000313" key="3">
    <source>
        <dbReference type="Proteomes" id="UP000287330"/>
    </source>
</evidence>
<accession>A0A432XDS0</accession>
<dbReference type="RefSeq" id="WP_110576592.1">
    <property type="nucleotide sequence ID" value="NZ_PIPV01000037.1"/>
</dbReference>
<feature type="transmembrane region" description="Helical" evidence="1">
    <location>
        <begin position="7"/>
        <end position="27"/>
    </location>
</feature>
<proteinExistence type="predicted"/>
<evidence type="ECO:0000313" key="2">
    <source>
        <dbReference type="EMBL" id="RUO46697.1"/>
    </source>
</evidence>
<keyword evidence="1" id="KW-0812">Transmembrane</keyword>
<dbReference type="AlphaFoldDB" id="A0A432XDS0"/>
<dbReference type="Proteomes" id="UP000287330">
    <property type="component" value="Unassembled WGS sequence"/>
</dbReference>
<keyword evidence="1" id="KW-0472">Membrane</keyword>
<evidence type="ECO:0000256" key="1">
    <source>
        <dbReference type="SAM" id="Phobius"/>
    </source>
</evidence>
<organism evidence="2 3">
    <name type="scientific">Idiomarina fontislapidosi</name>
    <dbReference type="NCBI Taxonomy" id="263723"/>
    <lineage>
        <taxon>Bacteria</taxon>
        <taxon>Pseudomonadati</taxon>
        <taxon>Pseudomonadota</taxon>
        <taxon>Gammaproteobacteria</taxon>
        <taxon>Alteromonadales</taxon>
        <taxon>Idiomarinaceae</taxon>
        <taxon>Idiomarina</taxon>
    </lineage>
</organism>
<keyword evidence="3" id="KW-1185">Reference proteome</keyword>
<protein>
    <submittedName>
        <fullName evidence="2">Uncharacterized protein</fullName>
    </submittedName>
</protein>
<reference evidence="3" key="1">
    <citation type="journal article" date="2018" name="Front. Microbiol.">
        <title>Genome-Based Analysis Reveals the Taxonomy and Diversity of the Family Idiomarinaceae.</title>
        <authorList>
            <person name="Liu Y."/>
            <person name="Lai Q."/>
            <person name="Shao Z."/>
        </authorList>
    </citation>
    <scope>NUCLEOTIDE SEQUENCE [LARGE SCALE GENOMIC DNA]</scope>
    <source>
        <strain evidence="3">F23</strain>
    </source>
</reference>